<comment type="caution">
    <text evidence="2">The sequence shown here is derived from an EMBL/GenBank/DDBJ whole genome shotgun (WGS) entry which is preliminary data.</text>
</comment>
<sequence>MLYFDKYRATATAFKYVGWAISGVAGPLVFSALVKKYGLTGALLLSSSTALHALPLVMFLKHPRPFNFKCDQRKFLTSYCKRDRKGRAKEASLTQKEGLSSTVQNDFQKEHQVSLGDRLKIVRSISRECDKRSVLPPTPSDVFVTTNTTGCAAPSTSLRDGKELSAQNPFHTISAQCDQKTFGSRKTLVGDLCKQLTLFRDSEFYILLVALTLFDFSVTMHTTTTVDYGRDKGATIEDATMVITYNAVGQFLGRTLLPFASDSVVNGRCKFSVACLGGAAVFHGVLSSVNSFGAFVSMNIALSVSEGFVTCIRGVLVNDHLGVERLPAFCGFQGMATVPFSFSGPIIIGMKAFNTLYLFS</sequence>
<dbReference type="PANTHER" id="PTHR11360:SF303">
    <property type="entry name" value="MAJOR FACILITATOR SUPERFAMILY (MFS) PROFILE DOMAIN-CONTAINING PROTEIN"/>
    <property type="match status" value="1"/>
</dbReference>
<dbReference type="InterPro" id="IPR050327">
    <property type="entry name" value="Proton-linked_MCT"/>
</dbReference>
<keyword evidence="3" id="KW-1185">Reference proteome</keyword>
<dbReference type="Proteomes" id="UP000821853">
    <property type="component" value="Unassembled WGS sequence"/>
</dbReference>
<dbReference type="GO" id="GO:0008028">
    <property type="term" value="F:monocarboxylic acid transmembrane transporter activity"/>
    <property type="evidence" value="ECO:0007669"/>
    <property type="project" value="TreeGrafter"/>
</dbReference>
<organism evidence="2 3">
    <name type="scientific">Haemaphysalis longicornis</name>
    <name type="common">Bush tick</name>
    <dbReference type="NCBI Taxonomy" id="44386"/>
    <lineage>
        <taxon>Eukaryota</taxon>
        <taxon>Metazoa</taxon>
        <taxon>Ecdysozoa</taxon>
        <taxon>Arthropoda</taxon>
        <taxon>Chelicerata</taxon>
        <taxon>Arachnida</taxon>
        <taxon>Acari</taxon>
        <taxon>Parasitiformes</taxon>
        <taxon>Ixodida</taxon>
        <taxon>Ixodoidea</taxon>
        <taxon>Ixodidae</taxon>
        <taxon>Haemaphysalinae</taxon>
        <taxon>Haemaphysalis</taxon>
    </lineage>
</organism>
<feature type="transmembrane region" description="Helical" evidence="1">
    <location>
        <begin position="204"/>
        <end position="222"/>
    </location>
</feature>
<proteinExistence type="predicted"/>
<dbReference type="PANTHER" id="PTHR11360">
    <property type="entry name" value="MONOCARBOXYLATE TRANSPORTER"/>
    <property type="match status" value="1"/>
</dbReference>
<dbReference type="Gene3D" id="1.20.1250.20">
    <property type="entry name" value="MFS general substrate transporter like domains"/>
    <property type="match status" value="2"/>
</dbReference>
<protein>
    <recommendedName>
        <fullName evidence="4">Monocarboxylate transporter</fullName>
    </recommendedName>
</protein>
<keyword evidence="1" id="KW-1133">Transmembrane helix</keyword>
<evidence type="ECO:0008006" key="4">
    <source>
        <dbReference type="Google" id="ProtNLM"/>
    </source>
</evidence>
<feature type="transmembrane region" description="Helical" evidence="1">
    <location>
        <begin position="12"/>
        <end position="33"/>
    </location>
</feature>
<dbReference type="VEuPathDB" id="VectorBase:HLOH_052578"/>
<name>A0A9J6GQR7_HAELO</name>
<keyword evidence="1" id="KW-0472">Membrane</keyword>
<evidence type="ECO:0000313" key="2">
    <source>
        <dbReference type="EMBL" id="KAH9377789.1"/>
    </source>
</evidence>
<reference evidence="2 3" key="1">
    <citation type="journal article" date="2020" name="Cell">
        <title>Large-Scale Comparative Analyses of Tick Genomes Elucidate Their Genetic Diversity and Vector Capacities.</title>
        <authorList>
            <consortium name="Tick Genome and Microbiome Consortium (TIGMIC)"/>
            <person name="Jia N."/>
            <person name="Wang J."/>
            <person name="Shi W."/>
            <person name="Du L."/>
            <person name="Sun Y."/>
            <person name="Zhan W."/>
            <person name="Jiang J.F."/>
            <person name="Wang Q."/>
            <person name="Zhang B."/>
            <person name="Ji P."/>
            <person name="Bell-Sakyi L."/>
            <person name="Cui X.M."/>
            <person name="Yuan T.T."/>
            <person name="Jiang B.G."/>
            <person name="Yang W.F."/>
            <person name="Lam T.T."/>
            <person name="Chang Q.C."/>
            <person name="Ding S.J."/>
            <person name="Wang X.J."/>
            <person name="Zhu J.G."/>
            <person name="Ruan X.D."/>
            <person name="Zhao L."/>
            <person name="Wei J.T."/>
            <person name="Ye R.Z."/>
            <person name="Que T.C."/>
            <person name="Du C.H."/>
            <person name="Zhou Y.H."/>
            <person name="Cheng J.X."/>
            <person name="Dai P.F."/>
            <person name="Guo W.B."/>
            <person name="Han X.H."/>
            <person name="Huang E.J."/>
            <person name="Li L.F."/>
            <person name="Wei W."/>
            <person name="Gao Y.C."/>
            <person name="Liu J.Z."/>
            <person name="Shao H.Z."/>
            <person name="Wang X."/>
            <person name="Wang C.C."/>
            <person name="Yang T.C."/>
            <person name="Huo Q.B."/>
            <person name="Li W."/>
            <person name="Chen H.Y."/>
            <person name="Chen S.E."/>
            <person name="Zhou L.G."/>
            <person name="Ni X.B."/>
            <person name="Tian J.H."/>
            <person name="Sheng Y."/>
            <person name="Liu T."/>
            <person name="Pan Y.S."/>
            <person name="Xia L.Y."/>
            <person name="Li J."/>
            <person name="Zhao F."/>
            <person name="Cao W.C."/>
        </authorList>
    </citation>
    <scope>NUCLEOTIDE SEQUENCE [LARGE SCALE GENOMIC DNA]</scope>
    <source>
        <strain evidence="2">HaeL-2018</strain>
    </source>
</reference>
<evidence type="ECO:0000256" key="1">
    <source>
        <dbReference type="SAM" id="Phobius"/>
    </source>
</evidence>
<dbReference type="AlphaFoldDB" id="A0A9J6GQR7"/>
<keyword evidence="1" id="KW-0812">Transmembrane</keyword>
<evidence type="ECO:0000313" key="3">
    <source>
        <dbReference type="Proteomes" id="UP000821853"/>
    </source>
</evidence>
<dbReference type="SUPFAM" id="SSF103473">
    <property type="entry name" value="MFS general substrate transporter"/>
    <property type="match status" value="1"/>
</dbReference>
<dbReference type="InterPro" id="IPR036259">
    <property type="entry name" value="MFS_trans_sf"/>
</dbReference>
<accession>A0A9J6GQR7</accession>
<gene>
    <name evidence="2" type="ORF">HPB48_018925</name>
</gene>
<dbReference type="OrthoDB" id="6498812at2759"/>
<feature type="transmembrane region" description="Helical" evidence="1">
    <location>
        <begin position="39"/>
        <end position="60"/>
    </location>
</feature>
<dbReference type="EMBL" id="JABSTR010000008">
    <property type="protein sequence ID" value="KAH9377789.1"/>
    <property type="molecule type" value="Genomic_DNA"/>
</dbReference>